<sequence>MKTEAISLFGQEAPKRPTRVSDNAKEIRQRMMEYKQTNVEFLCEIPSVKCTTNGISPINTETPYIFPLTIDNEPAEPESKVETVLTETVSMIKEAYQICRRKATELLVWMTLIEFGTRKCPMMQEAEKCADNGIDVICSSFDGQWIKQATRTCEDKPLTLLQLQKDVWEKAKKAT</sequence>
<dbReference type="OrthoDB" id="6153424at2759"/>
<dbReference type="Proteomes" id="UP000507470">
    <property type="component" value="Unassembled WGS sequence"/>
</dbReference>
<proteinExistence type="predicted"/>
<protein>
    <submittedName>
        <fullName evidence="1">Uncharacterized protein</fullName>
    </submittedName>
</protein>
<evidence type="ECO:0000313" key="2">
    <source>
        <dbReference type="Proteomes" id="UP000507470"/>
    </source>
</evidence>
<accession>A0A6J8CDZ7</accession>
<gene>
    <name evidence="1" type="ORF">MCOR_28665</name>
</gene>
<dbReference type="EMBL" id="CACVKT020005223">
    <property type="protein sequence ID" value="CAC5393851.1"/>
    <property type="molecule type" value="Genomic_DNA"/>
</dbReference>
<reference evidence="1 2" key="1">
    <citation type="submission" date="2020-06" db="EMBL/GenBank/DDBJ databases">
        <authorList>
            <person name="Li R."/>
            <person name="Bekaert M."/>
        </authorList>
    </citation>
    <scope>NUCLEOTIDE SEQUENCE [LARGE SCALE GENOMIC DNA]</scope>
    <source>
        <strain evidence="2">wild</strain>
    </source>
</reference>
<organism evidence="1 2">
    <name type="scientific">Mytilus coruscus</name>
    <name type="common">Sea mussel</name>
    <dbReference type="NCBI Taxonomy" id="42192"/>
    <lineage>
        <taxon>Eukaryota</taxon>
        <taxon>Metazoa</taxon>
        <taxon>Spiralia</taxon>
        <taxon>Lophotrochozoa</taxon>
        <taxon>Mollusca</taxon>
        <taxon>Bivalvia</taxon>
        <taxon>Autobranchia</taxon>
        <taxon>Pteriomorphia</taxon>
        <taxon>Mytilida</taxon>
        <taxon>Mytiloidea</taxon>
        <taxon>Mytilidae</taxon>
        <taxon>Mytilinae</taxon>
        <taxon>Mytilus</taxon>
    </lineage>
</organism>
<name>A0A6J8CDZ7_MYTCO</name>
<evidence type="ECO:0000313" key="1">
    <source>
        <dbReference type="EMBL" id="CAC5393851.1"/>
    </source>
</evidence>
<keyword evidence="2" id="KW-1185">Reference proteome</keyword>
<dbReference type="AlphaFoldDB" id="A0A6J8CDZ7"/>